<keyword evidence="6" id="KW-1185">Reference proteome</keyword>
<dbReference type="Gene3D" id="4.10.520.10">
    <property type="entry name" value="IHF-like DNA-binding proteins"/>
    <property type="match status" value="1"/>
</dbReference>
<dbReference type="HOGENOM" id="CLU_105066_3_2_7"/>
<evidence type="ECO:0000256" key="2">
    <source>
        <dbReference type="ARBA" id="ARBA00023067"/>
    </source>
</evidence>
<dbReference type="PROSITE" id="PS00045">
    <property type="entry name" value="HISTONE_LIKE"/>
    <property type="match status" value="1"/>
</dbReference>
<dbReference type="PRINTS" id="PR01727">
    <property type="entry name" value="DNABINDINGHU"/>
</dbReference>
<dbReference type="GO" id="GO:0030261">
    <property type="term" value="P:chromosome condensation"/>
    <property type="evidence" value="ECO:0007669"/>
    <property type="project" value="UniProtKB-KW"/>
</dbReference>
<dbReference type="eggNOG" id="COG0776">
    <property type="taxonomic scope" value="Bacteria"/>
</dbReference>
<dbReference type="PANTHER" id="PTHR33175:SF3">
    <property type="entry name" value="DNA-BINDING PROTEIN HU-BETA"/>
    <property type="match status" value="1"/>
</dbReference>
<dbReference type="PANTHER" id="PTHR33175">
    <property type="entry name" value="DNA-BINDING PROTEIN HU"/>
    <property type="match status" value="1"/>
</dbReference>
<dbReference type="InterPro" id="IPR020816">
    <property type="entry name" value="Histone-like_DNA-bd_CS"/>
</dbReference>
<dbReference type="OrthoDB" id="9804203at2"/>
<dbReference type="FunCoup" id="F2LW82">
    <property type="interactions" value="366"/>
</dbReference>
<dbReference type="GO" id="GO:0003677">
    <property type="term" value="F:DNA binding"/>
    <property type="evidence" value="ECO:0007669"/>
    <property type="project" value="UniProtKB-KW"/>
</dbReference>
<dbReference type="GO" id="GO:0030527">
    <property type="term" value="F:structural constituent of chromatin"/>
    <property type="evidence" value="ECO:0007669"/>
    <property type="project" value="InterPro"/>
</dbReference>
<sequence length="91" mass="9972">MTKAELIEKVAEKTGATKSQTKKVIDAALETIMDAVAAGEKVGFAGFGTFYVSKRSARMGRNPRTGEKLQIEAFNLPSFKCGRIFKEKVNK</sequence>
<evidence type="ECO:0000256" key="4">
    <source>
        <dbReference type="RuleBase" id="RU003939"/>
    </source>
</evidence>
<dbReference type="KEGG" id="hmr:Hipma_1050"/>
<reference evidence="5 6" key="1">
    <citation type="journal article" date="2011" name="Stand. Genomic Sci.">
        <title>Complete genome sequence of the thermophilic sulfur-reducer Hippea maritima type strain (MH(2)).</title>
        <authorList>
            <person name="Huntemann M."/>
            <person name="Lu M."/>
            <person name="Nolan M."/>
            <person name="Lapidus A."/>
            <person name="Lucas S."/>
            <person name="Hammon N."/>
            <person name="Deshpande S."/>
            <person name="Cheng J.F."/>
            <person name="Tapia R."/>
            <person name="Han C."/>
            <person name="Goodwin L."/>
            <person name="Pitluck S."/>
            <person name="Liolios K."/>
            <person name="Pagani I."/>
            <person name="Ivanova N."/>
            <person name="Ovchinikova G."/>
            <person name="Pati A."/>
            <person name="Chen A."/>
            <person name="Palaniappan K."/>
            <person name="Land M."/>
            <person name="Hauser L."/>
            <person name="Jeffries C.D."/>
            <person name="Detter J.C."/>
            <person name="Brambilla E.M."/>
            <person name="Rohde M."/>
            <person name="Spring S."/>
            <person name="Goker M."/>
            <person name="Woyke T."/>
            <person name="Bristow J."/>
            <person name="Eisen J.A."/>
            <person name="Markowitz V."/>
            <person name="Hugenholtz P."/>
            <person name="Kyrpides N.C."/>
            <person name="Klenk H.P."/>
            <person name="Mavromatis K."/>
        </authorList>
    </citation>
    <scope>NUCLEOTIDE SEQUENCE [LARGE SCALE GENOMIC DNA]</scope>
    <source>
        <strain evidence="6">ATCC 700847 / DSM 10411 / MH2</strain>
    </source>
</reference>
<dbReference type="InterPro" id="IPR010992">
    <property type="entry name" value="IHF-like_DNA-bd_dom_sf"/>
</dbReference>
<dbReference type="InterPro" id="IPR000119">
    <property type="entry name" value="Hist_DNA-bd"/>
</dbReference>
<dbReference type="Pfam" id="PF00216">
    <property type="entry name" value="Bac_DNA_binding"/>
    <property type="match status" value="1"/>
</dbReference>
<dbReference type="STRING" id="760142.Hipma_1050"/>
<evidence type="ECO:0000256" key="3">
    <source>
        <dbReference type="ARBA" id="ARBA00023125"/>
    </source>
</evidence>
<gene>
    <name evidence="5" type="ordered locus">Hipma_1050</name>
</gene>
<comment type="similarity">
    <text evidence="1 4">Belongs to the bacterial histone-like protein family.</text>
</comment>
<dbReference type="CDD" id="cd13831">
    <property type="entry name" value="HU"/>
    <property type="match status" value="1"/>
</dbReference>
<dbReference type="EMBL" id="CP002606">
    <property type="protein sequence ID" value="AEA34016.1"/>
    <property type="molecule type" value="Genomic_DNA"/>
</dbReference>
<protein>
    <submittedName>
        <fullName evidence="5">Histone family protein DNA-binding protein</fullName>
    </submittedName>
</protein>
<accession>F2LW82</accession>
<reference evidence="6" key="2">
    <citation type="submission" date="2011-03" db="EMBL/GenBank/DDBJ databases">
        <title>The complete genome of Hippea maritima DSM 10411.</title>
        <authorList>
            <consortium name="US DOE Joint Genome Institute (JGI-PGF)"/>
            <person name="Lucas S."/>
            <person name="Copeland A."/>
            <person name="Lapidus A."/>
            <person name="Bruce D."/>
            <person name="Goodwin L."/>
            <person name="Pitluck S."/>
            <person name="Peters L."/>
            <person name="Kyrpides N."/>
            <person name="Mavromatis K."/>
            <person name="Pagani I."/>
            <person name="Ivanova N."/>
            <person name="Mikhailova N."/>
            <person name="Lu M."/>
            <person name="Detter J.C."/>
            <person name="Tapia R."/>
            <person name="Han C."/>
            <person name="Land M."/>
            <person name="Hauser L."/>
            <person name="Markowitz V."/>
            <person name="Cheng J.-F."/>
            <person name="Hugenholtz P."/>
            <person name="Woyke T."/>
            <person name="Wu D."/>
            <person name="Spring S."/>
            <person name="Schroeder M."/>
            <person name="Brambilla E."/>
            <person name="Klenk H.-P."/>
            <person name="Eisen J.A."/>
        </authorList>
    </citation>
    <scope>NUCLEOTIDE SEQUENCE [LARGE SCALE GENOMIC DNA]</scope>
    <source>
        <strain evidence="6">ATCC 700847 / DSM 10411 / MH2</strain>
    </source>
</reference>
<organism evidence="5 6">
    <name type="scientific">Hippea maritima (strain ATCC 700847 / DSM 10411 / MH2)</name>
    <dbReference type="NCBI Taxonomy" id="760142"/>
    <lineage>
        <taxon>Bacteria</taxon>
        <taxon>Pseudomonadati</taxon>
        <taxon>Campylobacterota</taxon>
        <taxon>Desulfurellia</taxon>
        <taxon>Desulfurellales</taxon>
        <taxon>Hippeaceae</taxon>
        <taxon>Hippea</taxon>
    </lineage>
</organism>
<dbReference type="SUPFAM" id="SSF47729">
    <property type="entry name" value="IHF-like DNA-binding proteins"/>
    <property type="match status" value="1"/>
</dbReference>
<evidence type="ECO:0000313" key="6">
    <source>
        <dbReference type="Proteomes" id="UP000008139"/>
    </source>
</evidence>
<evidence type="ECO:0000313" key="5">
    <source>
        <dbReference type="EMBL" id="AEA34016.1"/>
    </source>
</evidence>
<evidence type="ECO:0000256" key="1">
    <source>
        <dbReference type="ARBA" id="ARBA00010529"/>
    </source>
</evidence>
<keyword evidence="2" id="KW-0226">DNA condensation</keyword>
<dbReference type="InParanoid" id="F2LW82"/>
<keyword evidence="3 5" id="KW-0238">DNA-binding</keyword>
<dbReference type="AlphaFoldDB" id="F2LW82"/>
<proteinExistence type="inferred from homology"/>
<dbReference type="Proteomes" id="UP000008139">
    <property type="component" value="Chromosome"/>
</dbReference>
<dbReference type="SMART" id="SM00411">
    <property type="entry name" value="BHL"/>
    <property type="match status" value="1"/>
</dbReference>
<name>F2LW82_HIPMA</name>
<dbReference type="RefSeq" id="WP_013682055.1">
    <property type="nucleotide sequence ID" value="NC_015318.1"/>
</dbReference>